<keyword evidence="7" id="KW-0547">Nucleotide-binding</keyword>
<keyword evidence="14" id="KW-0675">Receptor</keyword>
<evidence type="ECO:0000256" key="13">
    <source>
        <dbReference type="ARBA" id="ARBA00023157"/>
    </source>
</evidence>
<evidence type="ECO:0000256" key="6">
    <source>
        <dbReference type="ARBA" id="ARBA00022729"/>
    </source>
</evidence>
<keyword evidence="4" id="KW-0808">Transferase</keyword>
<dbReference type="EC" id="2.7.10.1" evidence="2"/>
<keyword evidence="11" id="KW-0472">Membrane</keyword>
<evidence type="ECO:0000256" key="12">
    <source>
        <dbReference type="ARBA" id="ARBA00023137"/>
    </source>
</evidence>
<proteinExistence type="predicted"/>
<keyword evidence="12" id="KW-0829">Tyrosine-protein kinase</keyword>
<evidence type="ECO:0000259" key="16">
    <source>
        <dbReference type="Pfam" id="PF12810"/>
    </source>
</evidence>
<comment type="subcellular location">
    <subcellularLocation>
        <location evidence="1">Cell membrane</location>
        <topology evidence="1">Single-pass type I membrane protein</topology>
    </subcellularLocation>
</comment>
<keyword evidence="5" id="KW-0812">Transmembrane</keyword>
<dbReference type="EMBL" id="MN740827">
    <property type="protein sequence ID" value="QHU13865.1"/>
    <property type="molecule type" value="Genomic_DNA"/>
</dbReference>
<evidence type="ECO:0000256" key="2">
    <source>
        <dbReference type="ARBA" id="ARBA00011902"/>
    </source>
</evidence>
<evidence type="ECO:0000256" key="1">
    <source>
        <dbReference type="ARBA" id="ARBA00004251"/>
    </source>
</evidence>
<dbReference type="GO" id="GO:0005524">
    <property type="term" value="F:ATP binding"/>
    <property type="evidence" value="ECO:0007669"/>
    <property type="project" value="UniProtKB-KW"/>
</dbReference>
<protein>
    <recommendedName>
        <fullName evidence="2">receptor protein-tyrosine kinase</fullName>
        <ecNumber evidence="2">2.7.10.1</ecNumber>
    </recommendedName>
</protein>
<dbReference type="GO" id="GO:0004714">
    <property type="term" value="F:transmembrane receptor protein tyrosine kinase activity"/>
    <property type="evidence" value="ECO:0007669"/>
    <property type="project" value="UniProtKB-EC"/>
</dbReference>
<evidence type="ECO:0000256" key="7">
    <source>
        <dbReference type="ARBA" id="ARBA00022741"/>
    </source>
</evidence>
<keyword evidence="6" id="KW-0732">Signal</keyword>
<dbReference type="AlphaFoldDB" id="A0A6C0K743"/>
<keyword evidence="3" id="KW-1003">Cell membrane</keyword>
<dbReference type="InterPro" id="IPR055163">
    <property type="entry name" value="ALK/LTK-like_GRD"/>
</dbReference>
<evidence type="ECO:0000256" key="15">
    <source>
        <dbReference type="ARBA" id="ARBA00023180"/>
    </source>
</evidence>
<evidence type="ECO:0000256" key="5">
    <source>
        <dbReference type="ARBA" id="ARBA00022692"/>
    </source>
</evidence>
<evidence type="ECO:0000256" key="11">
    <source>
        <dbReference type="ARBA" id="ARBA00023136"/>
    </source>
</evidence>
<evidence type="ECO:0000256" key="4">
    <source>
        <dbReference type="ARBA" id="ARBA00022679"/>
    </source>
</evidence>
<keyword evidence="8" id="KW-0418">Kinase</keyword>
<evidence type="ECO:0000256" key="14">
    <source>
        <dbReference type="ARBA" id="ARBA00023170"/>
    </source>
</evidence>
<organism evidence="17">
    <name type="scientific">viral metagenome</name>
    <dbReference type="NCBI Taxonomy" id="1070528"/>
    <lineage>
        <taxon>unclassified sequences</taxon>
        <taxon>metagenomes</taxon>
        <taxon>organismal metagenomes</taxon>
    </lineage>
</organism>
<feature type="domain" description="ALK/LTK-like glycine-rich" evidence="16">
    <location>
        <begin position="229"/>
        <end position="426"/>
    </location>
</feature>
<evidence type="ECO:0000256" key="8">
    <source>
        <dbReference type="ARBA" id="ARBA00022777"/>
    </source>
</evidence>
<keyword evidence="15" id="KW-0325">Glycoprotein</keyword>
<keyword evidence="9" id="KW-0067">ATP-binding</keyword>
<evidence type="ECO:0000313" key="17">
    <source>
        <dbReference type="EMBL" id="QHU13865.1"/>
    </source>
</evidence>
<dbReference type="Pfam" id="PF12810">
    <property type="entry name" value="ALK_LTK_GRD"/>
    <property type="match status" value="1"/>
</dbReference>
<keyword evidence="13" id="KW-1015">Disulfide bond</keyword>
<reference evidence="17" key="1">
    <citation type="journal article" date="2020" name="Nature">
        <title>Giant virus diversity and host interactions through global metagenomics.</title>
        <authorList>
            <person name="Schulz F."/>
            <person name="Roux S."/>
            <person name="Paez-Espino D."/>
            <person name="Jungbluth S."/>
            <person name="Walsh D.A."/>
            <person name="Denef V.J."/>
            <person name="McMahon K.D."/>
            <person name="Konstantinidis K.T."/>
            <person name="Eloe-Fadrosh E.A."/>
            <person name="Kyrpides N.C."/>
            <person name="Woyke T."/>
        </authorList>
    </citation>
    <scope>NUCLEOTIDE SEQUENCE</scope>
    <source>
        <strain evidence="17">GVMAG-S-1101182-85</strain>
    </source>
</reference>
<sequence length="489" mass="47692">MSAGPTGVQGYQGVLGSQGATGATGLAGNPGAAGGQGVAGIQGATGPAGATAGFSFTTISSFNQSVIANTIAAANATVSYISQLALPSATKGKSGTLSVFFNLSTLNGFSTTQFFDYGLYLDGVGLGTGDTTTSRYVQTVNSGNAVSWGGFSLGSNGMTSFTPITIPITVNANSCNLQIGIKNSSAALNTVASIAPSATVSTGFILYGSNSYTVPTTAGGSNVVGIYAHMWGSGGTTTNTVNSNGAAGPGGYTTGFYACPTGTTLTVVVGTIGANSAFSPVPLQFGAGGYSCGGGFSGIFTSNILNASTVIAVAGGGGGTGNVSFGGGGAGGGSNGGVPWSINSNSAWSGITAPGQNTPATGMCNAGQWYGQNQTGGRGNAGTAGGGGWYGGNTTSDTYISGGGSGFTSNFTAVGATYQASTLRTSITYLSQNTSNRTVFTTTMSNFGYSPATFAYGGVNNLFGGGLVIIVPAVGTNPVYVGTQATMFM</sequence>
<dbReference type="GO" id="GO:0005886">
    <property type="term" value="C:plasma membrane"/>
    <property type="evidence" value="ECO:0007669"/>
    <property type="project" value="UniProtKB-SubCell"/>
</dbReference>
<name>A0A6C0K743_9ZZZZ</name>
<evidence type="ECO:0000256" key="10">
    <source>
        <dbReference type="ARBA" id="ARBA00022989"/>
    </source>
</evidence>
<keyword evidence="10" id="KW-1133">Transmembrane helix</keyword>
<evidence type="ECO:0000256" key="3">
    <source>
        <dbReference type="ARBA" id="ARBA00022475"/>
    </source>
</evidence>
<evidence type="ECO:0000256" key="9">
    <source>
        <dbReference type="ARBA" id="ARBA00022840"/>
    </source>
</evidence>
<accession>A0A6C0K743</accession>